<organism evidence="2 3">
    <name type="scientific">Stephania cephalantha</name>
    <dbReference type="NCBI Taxonomy" id="152367"/>
    <lineage>
        <taxon>Eukaryota</taxon>
        <taxon>Viridiplantae</taxon>
        <taxon>Streptophyta</taxon>
        <taxon>Embryophyta</taxon>
        <taxon>Tracheophyta</taxon>
        <taxon>Spermatophyta</taxon>
        <taxon>Magnoliopsida</taxon>
        <taxon>Ranunculales</taxon>
        <taxon>Menispermaceae</taxon>
        <taxon>Menispermoideae</taxon>
        <taxon>Cissampelideae</taxon>
        <taxon>Stephania</taxon>
    </lineage>
</organism>
<sequence length="72" mass="8350">MDREKLQKMREWYGQMEQALSKRLSLTFVGSTSSTLTTENATPPAAPSVAHRHDDFDDDTKDDFHDYVHDYD</sequence>
<proteinExistence type="predicted"/>
<dbReference type="Proteomes" id="UP001419268">
    <property type="component" value="Unassembled WGS sequence"/>
</dbReference>
<gene>
    <name evidence="2" type="ORF">Scep_024015</name>
</gene>
<feature type="compositionally biased region" description="Polar residues" evidence="1">
    <location>
        <begin position="32"/>
        <end position="41"/>
    </location>
</feature>
<dbReference type="AlphaFoldDB" id="A0AAP0EVQ9"/>
<dbReference type="EMBL" id="JBBNAG010000010">
    <property type="protein sequence ID" value="KAK9100585.1"/>
    <property type="molecule type" value="Genomic_DNA"/>
</dbReference>
<evidence type="ECO:0000313" key="2">
    <source>
        <dbReference type="EMBL" id="KAK9100585.1"/>
    </source>
</evidence>
<evidence type="ECO:0000256" key="1">
    <source>
        <dbReference type="SAM" id="MobiDB-lite"/>
    </source>
</evidence>
<keyword evidence="3" id="KW-1185">Reference proteome</keyword>
<evidence type="ECO:0000313" key="3">
    <source>
        <dbReference type="Proteomes" id="UP001419268"/>
    </source>
</evidence>
<reference evidence="2 3" key="1">
    <citation type="submission" date="2024-01" db="EMBL/GenBank/DDBJ databases">
        <title>Genome assemblies of Stephania.</title>
        <authorList>
            <person name="Yang L."/>
        </authorList>
    </citation>
    <scope>NUCLEOTIDE SEQUENCE [LARGE SCALE GENOMIC DNA]</scope>
    <source>
        <strain evidence="2">JXDWG</strain>
        <tissue evidence="2">Leaf</tissue>
    </source>
</reference>
<accession>A0AAP0EVQ9</accession>
<comment type="caution">
    <text evidence="2">The sequence shown here is derived from an EMBL/GenBank/DDBJ whole genome shotgun (WGS) entry which is preliminary data.</text>
</comment>
<feature type="region of interest" description="Disordered" evidence="1">
    <location>
        <begin position="32"/>
        <end position="59"/>
    </location>
</feature>
<protein>
    <submittedName>
        <fullName evidence="2">Uncharacterized protein</fullName>
    </submittedName>
</protein>
<name>A0AAP0EVQ9_9MAGN</name>